<name>A0ABN7XQ33_GIGMA</name>
<feature type="non-terminal residue" evidence="1">
    <location>
        <position position="1"/>
    </location>
</feature>
<evidence type="ECO:0000313" key="2">
    <source>
        <dbReference type="Proteomes" id="UP000789901"/>
    </source>
</evidence>
<gene>
    <name evidence="1" type="ORF">GMARGA_LOCUS46283</name>
</gene>
<comment type="caution">
    <text evidence="1">The sequence shown here is derived from an EMBL/GenBank/DDBJ whole genome shotgun (WGS) entry which is preliminary data.</text>
</comment>
<proteinExistence type="predicted"/>
<evidence type="ECO:0000313" key="1">
    <source>
        <dbReference type="EMBL" id="CAG8857464.1"/>
    </source>
</evidence>
<protein>
    <submittedName>
        <fullName evidence="1">36377_t:CDS:1</fullName>
    </submittedName>
</protein>
<keyword evidence="2" id="KW-1185">Reference proteome</keyword>
<organism evidence="1 2">
    <name type="scientific">Gigaspora margarita</name>
    <dbReference type="NCBI Taxonomy" id="4874"/>
    <lineage>
        <taxon>Eukaryota</taxon>
        <taxon>Fungi</taxon>
        <taxon>Fungi incertae sedis</taxon>
        <taxon>Mucoromycota</taxon>
        <taxon>Glomeromycotina</taxon>
        <taxon>Glomeromycetes</taxon>
        <taxon>Diversisporales</taxon>
        <taxon>Gigasporaceae</taxon>
        <taxon>Gigaspora</taxon>
    </lineage>
</organism>
<dbReference type="Proteomes" id="UP000789901">
    <property type="component" value="Unassembled WGS sequence"/>
</dbReference>
<accession>A0ABN7XQ33</accession>
<dbReference type="EMBL" id="CAJVQB010171257">
    <property type="protein sequence ID" value="CAG8857464.1"/>
    <property type="molecule type" value="Genomic_DNA"/>
</dbReference>
<sequence>PDRYSTMLTNYNKIDEEIVDHKKTSVDYNDVWLESDNHKCVASKFDSIRREISRQYE</sequence>
<reference evidence="1 2" key="1">
    <citation type="submission" date="2021-06" db="EMBL/GenBank/DDBJ databases">
        <authorList>
            <person name="Kallberg Y."/>
            <person name="Tangrot J."/>
            <person name="Rosling A."/>
        </authorList>
    </citation>
    <scope>NUCLEOTIDE SEQUENCE [LARGE SCALE GENOMIC DNA]</scope>
    <source>
        <strain evidence="1 2">120-4 pot B 10/14</strain>
    </source>
</reference>